<name>A0ABQ6GPM4_9GAMM</name>
<accession>A0ABQ6GPM4</accession>
<proteinExistence type="inferred from homology"/>
<feature type="domain" description="Solute-binding protein family 3/N-terminal" evidence="3">
    <location>
        <begin position="90"/>
        <end position="306"/>
    </location>
</feature>
<dbReference type="Gene3D" id="3.40.190.10">
    <property type="entry name" value="Periplasmic binding protein-like II"/>
    <property type="match status" value="2"/>
</dbReference>
<dbReference type="SUPFAM" id="SSF53850">
    <property type="entry name" value="Periplasmic binding protein-like II"/>
    <property type="match status" value="1"/>
</dbReference>
<organism evidence="4 5">
    <name type="scientific">Thalassotalea insulae</name>
    <dbReference type="NCBI Taxonomy" id="2056778"/>
    <lineage>
        <taxon>Bacteria</taxon>
        <taxon>Pseudomonadati</taxon>
        <taxon>Pseudomonadota</taxon>
        <taxon>Gammaproteobacteria</taxon>
        <taxon>Alteromonadales</taxon>
        <taxon>Colwelliaceae</taxon>
        <taxon>Thalassotalea</taxon>
    </lineage>
</organism>
<evidence type="ECO:0000313" key="4">
    <source>
        <dbReference type="EMBL" id="GLX77269.1"/>
    </source>
</evidence>
<dbReference type="Proteomes" id="UP001157186">
    <property type="component" value="Unassembled WGS sequence"/>
</dbReference>
<keyword evidence="5" id="KW-1185">Reference proteome</keyword>
<dbReference type="PANTHER" id="PTHR35936:SF25">
    <property type="entry name" value="ABC TRANSPORTER SUBSTRATE-BINDING PROTEIN"/>
    <property type="match status" value="1"/>
</dbReference>
<dbReference type="PANTHER" id="PTHR35936">
    <property type="entry name" value="MEMBRANE-BOUND LYTIC MUREIN TRANSGLYCOSYLASE F"/>
    <property type="match status" value="1"/>
</dbReference>
<keyword evidence="2" id="KW-0732">Signal</keyword>
<comment type="similarity">
    <text evidence="1">Belongs to the bacterial solute-binding protein 3 family.</text>
</comment>
<dbReference type="InterPro" id="IPR001638">
    <property type="entry name" value="Solute-binding_3/MltF_N"/>
</dbReference>
<protein>
    <recommendedName>
        <fullName evidence="3">Solute-binding protein family 3/N-terminal domain-containing protein</fullName>
    </recommendedName>
</protein>
<sequence>MPESMMYGMSQSFYMLSRKYSAVYAIVDIYSLKCKSIVYNNFYLQLAKVVSMLVFAISLFHRRCVAFCCLLFLLTLQIQAQEINRPVILTYDIGSTSAWVPFGYSGNQVDPGILVELVRLIMQEAQIELHANSLPPKRAVRALETGELDFDIVSPNWFKDGNIGDNYVSSDVIINVTEYFITLPENANKYQTLKQIYGGVIGTVAGYSYVDDNKFTRADFRSESELMLGLKKHRYDVAIMEKLAALYWAQHHNVALSFAAIHTTGGVVFRLRKEHQSLVPRINKVIKKFQQNGQINQVVNKYQSAKLLNRIYTNRD</sequence>
<evidence type="ECO:0000259" key="3">
    <source>
        <dbReference type="SMART" id="SM00062"/>
    </source>
</evidence>
<evidence type="ECO:0000256" key="2">
    <source>
        <dbReference type="ARBA" id="ARBA00022729"/>
    </source>
</evidence>
<gene>
    <name evidence="4" type="ORF">tinsulaeT_06090</name>
</gene>
<evidence type="ECO:0000313" key="5">
    <source>
        <dbReference type="Proteomes" id="UP001157186"/>
    </source>
</evidence>
<dbReference type="EMBL" id="BSST01000001">
    <property type="protein sequence ID" value="GLX77269.1"/>
    <property type="molecule type" value="Genomic_DNA"/>
</dbReference>
<reference evidence="4 5" key="1">
    <citation type="submission" date="2023-03" db="EMBL/GenBank/DDBJ databases">
        <title>Draft genome sequence of Thalassotalea insulae KCTC 62186T.</title>
        <authorList>
            <person name="Sawabe T."/>
        </authorList>
    </citation>
    <scope>NUCLEOTIDE SEQUENCE [LARGE SCALE GENOMIC DNA]</scope>
    <source>
        <strain evidence="4 5">KCTC 62186</strain>
    </source>
</reference>
<dbReference type="SMART" id="SM00062">
    <property type="entry name" value="PBPb"/>
    <property type="match status" value="1"/>
</dbReference>
<comment type="caution">
    <text evidence="4">The sequence shown here is derived from an EMBL/GenBank/DDBJ whole genome shotgun (WGS) entry which is preliminary data.</text>
</comment>
<evidence type="ECO:0000256" key="1">
    <source>
        <dbReference type="ARBA" id="ARBA00010333"/>
    </source>
</evidence>
<dbReference type="Pfam" id="PF00497">
    <property type="entry name" value="SBP_bac_3"/>
    <property type="match status" value="1"/>
</dbReference>